<protein>
    <submittedName>
        <fullName evidence="2">Uncharacterized protein</fullName>
    </submittedName>
</protein>
<accession>B4FW01</accession>
<dbReference type="EMBL" id="BT041289">
    <property type="protein sequence ID" value="ACF86294.1"/>
    <property type="molecule type" value="mRNA"/>
</dbReference>
<sequence length="65" mass="7263">MLAAARPLPAPWRRGEARRRISVTRPTCGGLTCTRGAPMPWTRSWRPAPPSATTPSRPAPCQRRW</sequence>
<proteinExistence type="evidence at transcript level"/>
<evidence type="ECO:0000256" key="1">
    <source>
        <dbReference type="SAM" id="MobiDB-lite"/>
    </source>
</evidence>
<feature type="compositionally biased region" description="Low complexity" evidence="1">
    <location>
        <begin position="53"/>
        <end position="65"/>
    </location>
</feature>
<evidence type="ECO:0000313" key="2">
    <source>
        <dbReference type="EMBL" id="ACF86294.1"/>
    </source>
</evidence>
<reference evidence="2" key="1">
    <citation type="journal article" date="2009" name="PLoS Genet.">
        <title>Sequencing, mapping, and analysis of 27,455 maize full-length cDNAs.</title>
        <authorList>
            <person name="Soderlund C."/>
            <person name="Descour A."/>
            <person name="Kudrna D."/>
            <person name="Bomhoff M."/>
            <person name="Boyd L."/>
            <person name="Currie J."/>
            <person name="Angelova A."/>
            <person name="Collura K."/>
            <person name="Wissotski M."/>
            <person name="Ashley E."/>
            <person name="Morrow D."/>
            <person name="Fernandes J."/>
            <person name="Walbot V."/>
            <person name="Yu Y."/>
        </authorList>
    </citation>
    <scope>NUCLEOTIDE SEQUENCE</scope>
    <source>
        <strain evidence="2">B73</strain>
    </source>
</reference>
<dbReference type="AlphaFoldDB" id="B4FW01"/>
<feature type="region of interest" description="Disordered" evidence="1">
    <location>
        <begin position="1"/>
        <end position="65"/>
    </location>
</feature>
<name>B4FW01_MAIZE</name>
<organism evidence="2">
    <name type="scientific">Zea mays</name>
    <name type="common">Maize</name>
    <dbReference type="NCBI Taxonomy" id="4577"/>
    <lineage>
        <taxon>Eukaryota</taxon>
        <taxon>Viridiplantae</taxon>
        <taxon>Streptophyta</taxon>
        <taxon>Embryophyta</taxon>
        <taxon>Tracheophyta</taxon>
        <taxon>Spermatophyta</taxon>
        <taxon>Magnoliopsida</taxon>
        <taxon>Liliopsida</taxon>
        <taxon>Poales</taxon>
        <taxon>Poaceae</taxon>
        <taxon>PACMAD clade</taxon>
        <taxon>Panicoideae</taxon>
        <taxon>Andropogonodae</taxon>
        <taxon>Andropogoneae</taxon>
        <taxon>Tripsacinae</taxon>
        <taxon>Zea</taxon>
    </lineage>
</organism>